<dbReference type="RefSeq" id="WP_282736074.1">
    <property type="nucleotide sequence ID" value="NZ_JASCQP010000028.1"/>
</dbReference>
<evidence type="ECO:0000313" key="2">
    <source>
        <dbReference type="Proteomes" id="UP001225957"/>
    </source>
</evidence>
<reference evidence="1 2" key="1">
    <citation type="submission" date="2023-04" db="EMBL/GenBank/DDBJ databases">
        <title>Halomonas strains isolated from rhizosphere soil.</title>
        <authorList>
            <person name="Xu L."/>
            <person name="Sun J.-Q."/>
        </authorList>
    </citation>
    <scope>NUCLEOTIDE SEQUENCE [LARGE SCALE GENOMIC DNA]</scope>
    <source>
        <strain evidence="1 2">LR5S20</strain>
    </source>
</reference>
<dbReference type="Proteomes" id="UP001225957">
    <property type="component" value="Unassembled WGS sequence"/>
</dbReference>
<accession>A0ABT6V1Q4</accession>
<name>A0ABT6V1Q4_9GAMM</name>
<protein>
    <submittedName>
        <fullName evidence="1">Uncharacterized protein</fullName>
    </submittedName>
</protein>
<comment type="caution">
    <text evidence="1">The sequence shown here is derived from an EMBL/GenBank/DDBJ whole genome shotgun (WGS) entry which is preliminary data.</text>
</comment>
<keyword evidence="2" id="KW-1185">Reference proteome</keyword>
<gene>
    <name evidence="1" type="ORF">QLQ83_13725</name>
</gene>
<sequence length="41" mass="4877">MLVLTGETDEYLWIAEDHDADVLYNLGEVSTIPRQWRRFSH</sequence>
<proteinExistence type="predicted"/>
<evidence type="ECO:0000313" key="1">
    <source>
        <dbReference type="EMBL" id="MDI5892150.1"/>
    </source>
</evidence>
<organism evidence="1 2">
    <name type="scientific">Halomonas rhizosphaerae</name>
    <dbReference type="NCBI Taxonomy" id="3043296"/>
    <lineage>
        <taxon>Bacteria</taxon>
        <taxon>Pseudomonadati</taxon>
        <taxon>Pseudomonadota</taxon>
        <taxon>Gammaproteobacteria</taxon>
        <taxon>Oceanospirillales</taxon>
        <taxon>Halomonadaceae</taxon>
        <taxon>Halomonas</taxon>
    </lineage>
</organism>
<dbReference type="EMBL" id="JASCQP010000028">
    <property type="protein sequence ID" value="MDI5892150.1"/>
    <property type="molecule type" value="Genomic_DNA"/>
</dbReference>